<sequence>MFQRFVCLSIWLMTVAVVIFLVVARCLVPHPVSFSAPDAFSNNAELSLAIELISADPVARTITMDWYPLPFGRSCTIKPGKVIDIYVDPNILDSSSLRFTSTVLSVALADYLPVQRINFTAYCQQEISVLLAFRTISKLLNSDKTAGFPGTASRSVENYPFDIYFAPMYVYALDAETREYVKLNVSHSFGQIVNFAVDLHDSREWAHWLGFSLRLKRSTATIVFVLAAALNNWLLAIAFLTICVSAVVYPSHQIYAEMFVVPVGAVFAFTAIRVGFPGAPSGFGASIDIYTILPVLIIMSFCSFFLLLIVLYRRIEVFGPAEGVVRAQSSTKSMREKLIDYWFPY</sequence>
<evidence type="ECO:0000256" key="1">
    <source>
        <dbReference type="SAM" id="Phobius"/>
    </source>
</evidence>
<keyword evidence="1" id="KW-0472">Membrane</keyword>
<keyword evidence="1" id="KW-1133">Transmembrane helix</keyword>
<keyword evidence="3" id="KW-1185">Reference proteome</keyword>
<evidence type="ECO:0008006" key="4">
    <source>
        <dbReference type="Google" id="ProtNLM"/>
    </source>
</evidence>
<feature type="transmembrane region" description="Helical" evidence="1">
    <location>
        <begin position="292"/>
        <end position="312"/>
    </location>
</feature>
<protein>
    <recommendedName>
        <fullName evidence="4">Transmembrane protein</fullName>
    </recommendedName>
</protein>
<gene>
    <name evidence="2" type="ORF">CPB83DRAFT_863762</name>
</gene>
<reference evidence="2" key="1">
    <citation type="submission" date="2020-11" db="EMBL/GenBank/DDBJ databases">
        <authorList>
            <consortium name="DOE Joint Genome Institute"/>
            <person name="Ahrendt S."/>
            <person name="Riley R."/>
            <person name="Andreopoulos W."/>
            <person name="Labutti K."/>
            <person name="Pangilinan J."/>
            <person name="Ruiz-Duenas F.J."/>
            <person name="Barrasa J.M."/>
            <person name="Sanchez-Garcia M."/>
            <person name="Camarero S."/>
            <person name="Miyauchi S."/>
            <person name="Serrano A."/>
            <person name="Linde D."/>
            <person name="Babiker R."/>
            <person name="Drula E."/>
            <person name="Ayuso-Fernandez I."/>
            <person name="Pacheco R."/>
            <person name="Padilla G."/>
            <person name="Ferreira P."/>
            <person name="Barriuso J."/>
            <person name="Kellner H."/>
            <person name="Castanera R."/>
            <person name="Alfaro M."/>
            <person name="Ramirez L."/>
            <person name="Pisabarro A.G."/>
            <person name="Kuo A."/>
            <person name="Tritt A."/>
            <person name="Lipzen A."/>
            <person name="He G."/>
            <person name="Yan M."/>
            <person name="Ng V."/>
            <person name="Cullen D."/>
            <person name="Martin F."/>
            <person name="Rosso M.-N."/>
            <person name="Henrissat B."/>
            <person name="Hibbett D."/>
            <person name="Martinez A.T."/>
            <person name="Grigoriev I.V."/>
        </authorList>
    </citation>
    <scope>NUCLEOTIDE SEQUENCE</scope>
    <source>
        <strain evidence="2">CBS 506.95</strain>
    </source>
</reference>
<comment type="caution">
    <text evidence="2">The sequence shown here is derived from an EMBL/GenBank/DDBJ whole genome shotgun (WGS) entry which is preliminary data.</text>
</comment>
<keyword evidence="1" id="KW-0812">Transmembrane</keyword>
<evidence type="ECO:0000313" key="2">
    <source>
        <dbReference type="EMBL" id="KAF9522924.1"/>
    </source>
</evidence>
<dbReference type="Pfam" id="PF14494">
    <property type="entry name" value="DUF4436"/>
    <property type="match status" value="1"/>
</dbReference>
<dbReference type="Proteomes" id="UP000807306">
    <property type="component" value="Unassembled WGS sequence"/>
</dbReference>
<proteinExistence type="predicted"/>
<dbReference type="OrthoDB" id="2923771at2759"/>
<name>A0A9P6E5S1_9AGAR</name>
<feature type="transmembrane region" description="Helical" evidence="1">
    <location>
        <begin position="254"/>
        <end position="272"/>
    </location>
</feature>
<dbReference type="InterPro" id="IPR027948">
    <property type="entry name" value="DUF4436"/>
</dbReference>
<feature type="transmembrane region" description="Helical" evidence="1">
    <location>
        <begin position="222"/>
        <end position="247"/>
    </location>
</feature>
<organism evidence="2 3">
    <name type="scientific">Crepidotus variabilis</name>
    <dbReference type="NCBI Taxonomy" id="179855"/>
    <lineage>
        <taxon>Eukaryota</taxon>
        <taxon>Fungi</taxon>
        <taxon>Dikarya</taxon>
        <taxon>Basidiomycota</taxon>
        <taxon>Agaricomycotina</taxon>
        <taxon>Agaricomycetes</taxon>
        <taxon>Agaricomycetidae</taxon>
        <taxon>Agaricales</taxon>
        <taxon>Agaricineae</taxon>
        <taxon>Crepidotaceae</taxon>
        <taxon>Crepidotus</taxon>
    </lineage>
</organism>
<dbReference type="EMBL" id="MU157930">
    <property type="protein sequence ID" value="KAF9522924.1"/>
    <property type="molecule type" value="Genomic_DNA"/>
</dbReference>
<accession>A0A9P6E5S1</accession>
<dbReference type="AlphaFoldDB" id="A0A9P6E5S1"/>
<evidence type="ECO:0000313" key="3">
    <source>
        <dbReference type="Proteomes" id="UP000807306"/>
    </source>
</evidence>